<dbReference type="InterPro" id="IPR009057">
    <property type="entry name" value="Homeodomain-like_sf"/>
</dbReference>
<evidence type="ECO:0000256" key="2">
    <source>
        <dbReference type="PROSITE-ProRule" id="PRU00335"/>
    </source>
</evidence>
<dbReference type="InterPro" id="IPR050109">
    <property type="entry name" value="HTH-type_TetR-like_transc_reg"/>
</dbReference>
<dbReference type="PANTHER" id="PTHR30055">
    <property type="entry name" value="HTH-TYPE TRANSCRIPTIONAL REGULATOR RUTR"/>
    <property type="match status" value="1"/>
</dbReference>
<dbReference type="Proteomes" id="UP000658613">
    <property type="component" value="Unassembled WGS sequence"/>
</dbReference>
<evidence type="ECO:0000313" key="4">
    <source>
        <dbReference type="EMBL" id="MBG6122629.1"/>
    </source>
</evidence>
<protein>
    <submittedName>
        <fullName evidence="4">AcrR family transcriptional regulator</fullName>
    </submittedName>
</protein>
<comment type="caution">
    <text evidence="4">The sequence shown here is derived from an EMBL/GenBank/DDBJ whole genome shotgun (WGS) entry which is preliminary data.</text>
</comment>
<evidence type="ECO:0000313" key="5">
    <source>
        <dbReference type="Proteomes" id="UP000658613"/>
    </source>
</evidence>
<keyword evidence="5" id="KW-1185">Reference proteome</keyword>
<dbReference type="InterPro" id="IPR001647">
    <property type="entry name" value="HTH_TetR"/>
</dbReference>
<dbReference type="GO" id="GO:0000976">
    <property type="term" value="F:transcription cis-regulatory region binding"/>
    <property type="evidence" value="ECO:0007669"/>
    <property type="project" value="TreeGrafter"/>
</dbReference>
<feature type="DNA-binding region" description="H-T-H motif" evidence="2">
    <location>
        <begin position="35"/>
        <end position="54"/>
    </location>
</feature>
<dbReference type="PROSITE" id="PS50977">
    <property type="entry name" value="HTH_TETR_2"/>
    <property type="match status" value="1"/>
</dbReference>
<dbReference type="PRINTS" id="PR00455">
    <property type="entry name" value="HTHTETR"/>
</dbReference>
<keyword evidence="1 2" id="KW-0238">DNA-binding</keyword>
<gene>
    <name evidence="4" type="ORF">IW254_001598</name>
</gene>
<dbReference type="PANTHER" id="PTHR30055:SF174">
    <property type="entry name" value="TRANSCRIPTIONAL REGULATORY PROTEIN (PROBABLY TETR-FAMILY)-RELATED"/>
    <property type="match status" value="1"/>
</dbReference>
<sequence length="199" mass="21626">MASRTRTRLTVEQRRAEILDTAASIFDAAPFNEISTTQIATQCGISQGLIFHYFESKAGLYAAVLEQRFAHLRASIAQCTEGLPPNTPARETLKAAVGVYLDYIAQRPAAWVAETRGNDIPAEALFVRIDQRDRSVSQLRELLSGAMGHPRAEFAVTGFFGFVDAICVDWADAGCPVDKRHALIETALGALEGALGDWG</sequence>
<dbReference type="RefSeq" id="WP_196824993.1">
    <property type="nucleotide sequence ID" value="NZ_CP046980.1"/>
</dbReference>
<dbReference type="Gene3D" id="1.10.357.10">
    <property type="entry name" value="Tetracycline Repressor, domain 2"/>
    <property type="match status" value="1"/>
</dbReference>
<dbReference type="AlphaFoldDB" id="A0A931E0U2"/>
<evidence type="ECO:0000256" key="1">
    <source>
        <dbReference type="ARBA" id="ARBA00023125"/>
    </source>
</evidence>
<organism evidence="4 5">
    <name type="scientific">Corynebacterium aquatimens</name>
    <dbReference type="NCBI Taxonomy" id="1190508"/>
    <lineage>
        <taxon>Bacteria</taxon>
        <taxon>Bacillati</taxon>
        <taxon>Actinomycetota</taxon>
        <taxon>Actinomycetes</taxon>
        <taxon>Mycobacteriales</taxon>
        <taxon>Corynebacteriaceae</taxon>
        <taxon>Corynebacterium</taxon>
    </lineage>
</organism>
<accession>A0A931E0U2</accession>
<feature type="domain" description="HTH tetR-type" evidence="3">
    <location>
        <begin position="12"/>
        <end position="72"/>
    </location>
</feature>
<dbReference type="SUPFAM" id="SSF46689">
    <property type="entry name" value="Homeodomain-like"/>
    <property type="match status" value="1"/>
</dbReference>
<dbReference type="Pfam" id="PF00440">
    <property type="entry name" value="TetR_N"/>
    <property type="match status" value="1"/>
</dbReference>
<name>A0A931E0U2_9CORY</name>
<evidence type="ECO:0000259" key="3">
    <source>
        <dbReference type="PROSITE" id="PS50977"/>
    </source>
</evidence>
<reference evidence="4" key="1">
    <citation type="submission" date="2020-11" db="EMBL/GenBank/DDBJ databases">
        <title>Sequencing the genomes of 1000 actinobacteria strains.</title>
        <authorList>
            <person name="Klenk H.-P."/>
        </authorList>
    </citation>
    <scope>NUCLEOTIDE SEQUENCE</scope>
    <source>
        <strain evidence="4">DSM 45632</strain>
    </source>
</reference>
<dbReference type="GO" id="GO:0003700">
    <property type="term" value="F:DNA-binding transcription factor activity"/>
    <property type="evidence" value="ECO:0007669"/>
    <property type="project" value="TreeGrafter"/>
</dbReference>
<dbReference type="EMBL" id="JADOUE010000001">
    <property type="protein sequence ID" value="MBG6122629.1"/>
    <property type="molecule type" value="Genomic_DNA"/>
</dbReference>
<proteinExistence type="predicted"/>